<keyword evidence="1" id="KW-1133">Transmembrane helix</keyword>
<dbReference type="EMBL" id="MCBR01009508">
    <property type="protein sequence ID" value="RKF72258.1"/>
    <property type="molecule type" value="Genomic_DNA"/>
</dbReference>
<dbReference type="AlphaFoldDB" id="A0A420ICJ6"/>
<keyword evidence="1" id="KW-0472">Membrane</keyword>
<keyword evidence="1" id="KW-0812">Transmembrane</keyword>
<evidence type="ECO:0000313" key="3">
    <source>
        <dbReference type="Proteomes" id="UP000285405"/>
    </source>
</evidence>
<gene>
    <name evidence="2" type="ORF">GcC1_095024</name>
</gene>
<evidence type="ECO:0000313" key="2">
    <source>
        <dbReference type="EMBL" id="RKF72258.1"/>
    </source>
</evidence>
<proteinExistence type="predicted"/>
<accession>A0A420ICJ6</accession>
<comment type="caution">
    <text evidence="2">The sequence shown here is derived from an EMBL/GenBank/DDBJ whole genome shotgun (WGS) entry which is preliminary data.</text>
</comment>
<sequence length="231" mass="26840">MSVLMDISTRAITGSRTKYIDFDEDEGFYKTIKTNESALLASKALKSLGLFLKVELNEPMNRQPTLAKKYNDKHSEKCIVMRAEFKSFIKSSNKLIDAIEKKKWVPKKLLTIGDLRTEIKSRLSSRSSISRTEKRSMRTNLGVIQKLWASRKPVSLICKLHYYSPLVAHSALFFLFFFQIRFIQHVYATSLYFLPIVTPVNFFLHFYLTRLTRTNLELSKSQFYRAATKAL</sequence>
<organism evidence="2 3">
    <name type="scientific">Golovinomyces cichoracearum</name>
    <dbReference type="NCBI Taxonomy" id="62708"/>
    <lineage>
        <taxon>Eukaryota</taxon>
        <taxon>Fungi</taxon>
        <taxon>Dikarya</taxon>
        <taxon>Ascomycota</taxon>
        <taxon>Pezizomycotina</taxon>
        <taxon>Leotiomycetes</taxon>
        <taxon>Erysiphales</taxon>
        <taxon>Erysiphaceae</taxon>
        <taxon>Golovinomyces</taxon>
    </lineage>
</organism>
<name>A0A420ICJ6_9PEZI</name>
<feature type="transmembrane region" description="Helical" evidence="1">
    <location>
        <begin position="160"/>
        <end position="180"/>
    </location>
</feature>
<dbReference type="Proteomes" id="UP000285405">
    <property type="component" value="Unassembled WGS sequence"/>
</dbReference>
<feature type="transmembrane region" description="Helical" evidence="1">
    <location>
        <begin position="186"/>
        <end position="208"/>
    </location>
</feature>
<reference evidence="2 3" key="1">
    <citation type="journal article" date="2018" name="BMC Genomics">
        <title>Comparative genome analyses reveal sequence features reflecting distinct modes of host-adaptation between dicot and monocot powdery mildew.</title>
        <authorList>
            <person name="Wu Y."/>
            <person name="Ma X."/>
            <person name="Pan Z."/>
            <person name="Kale S.D."/>
            <person name="Song Y."/>
            <person name="King H."/>
            <person name="Zhang Q."/>
            <person name="Presley C."/>
            <person name="Deng X."/>
            <person name="Wei C.I."/>
            <person name="Xiao S."/>
        </authorList>
    </citation>
    <scope>NUCLEOTIDE SEQUENCE [LARGE SCALE GENOMIC DNA]</scope>
    <source>
        <strain evidence="2">UCSC1</strain>
    </source>
</reference>
<protein>
    <submittedName>
        <fullName evidence="2">Uncharacterized protein</fullName>
    </submittedName>
</protein>
<evidence type="ECO:0000256" key="1">
    <source>
        <dbReference type="SAM" id="Phobius"/>
    </source>
</evidence>